<dbReference type="EC" id="2.5.1.7" evidence="12"/>
<dbReference type="GO" id="GO:0008760">
    <property type="term" value="F:UDP-N-acetylglucosamine 1-carboxyvinyltransferase activity"/>
    <property type="evidence" value="ECO:0007669"/>
    <property type="project" value="UniProtKB-EC"/>
</dbReference>
<gene>
    <name evidence="18" type="ORF">EDD39_4755</name>
</gene>
<dbReference type="InterPro" id="IPR001986">
    <property type="entry name" value="Enolpyruvate_Tfrase_dom"/>
</dbReference>
<evidence type="ECO:0000256" key="13">
    <source>
        <dbReference type="ARBA" id="ARBA00039754"/>
    </source>
</evidence>
<evidence type="ECO:0000256" key="1">
    <source>
        <dbReference type="ARBA" id="ARBA00004496"/>
    </source>
</evidence>
<evidence type="ECO:0000256" key="6">
    <source>
        <dbReference type="ARBA" id="ARBA00022960"/>
    </source>
</evidence>
<evidence type="ECO:0000256" key="4">
    <source>
        <dbReference type="ARBA" id="ARBA00022618"/>
    </source>
</evidence>
<evidence type="ECO:0000256" key="15">
    <source>
        <dbReference type="ARBA" id="ARBA00042842"/>
    </source>
</evidence>
<accession>A0A8G1UP52</accession>
<dbReference type="EMBL" id="RJVJ01000001">
    <property type="protein sequence ID" value="ROR46484.1"/>
    <property type="molecule type" value="Genomic_DNA"/>
</dbReference>
<keyword evidence="7" id="KW-0573">Peptidoglycan synthesis</keyword>
<dbReference type="InterPro" id="IPR013792">
    <property type="entry name" value="RNA3'P_cycl/enolpyr_Trfase_a/b"/>
</dbReference>
<dbReference type="PANTHER" id="PTHR43783:SF1">
    <property type="entry name" value="UDP-N-ACETYLGLUCOSAMINE 1-CARBOXYVINYLTRANSFERASE"/>
    <property type="match status" value="1"/>
</dbReference>
<comment type="catalytic activity">
    <reaction evidence="16">
        <text>phosphoenolpyruvate + UDP-N-acetyl-alpha-D-glucosamine = UDP-N-acetyl-3-O-(1-carboxyvinyl)-alpha-D-glucosamine + phosphate</text>
        <dbReference type="Rhea" id="RHEA:18681"/>
        <dbReference type="ChEBI" id="CHEBI:43474"/>
        <dbReference type="ChEBI" id="CHEBI:57705"/>
        <dbReference type="ChEBI" id="CHEBI:58702"/>
        <dbReference type="ChEBI" id="CHEBI:68483"/>
        <dbReference type="EC" id="2.5.1.7"/>
    </reaction>
</comment>
<feature type="domain" description="Enolpyruvate transferase" evidence="17">
    <location>
        <begin position="15"/>
        <end position="424"/>
    </location>
</feature>
<keyword evidence="6" id="KW-0133">Cell shape</keyword>
<dbReference type="SUPFAM" id="SSF55205">
    <property type="entry name" value="EPT/RTPC-like"/>
    <property type="match status" value="1"/>
</dbReference>
<proteinExistence type="inferred from homology"/>
<dbReference type="PANTHER" id="PTHR43783">
    <property type="entry name" value="UDP-N-ACETYLGLUCOSAMINE 1-CARBOXYVINYLTRANSFERASE"/>
    <property type="match status" value="1"/>
</dbReference>
<evidence type="ECO:0000256" key="3">
    <source>
        <dbReference type="ARBA" id="ARBA00022490"/>
    </source>
</evidence>
<dbReference type="OrthoDB" id="9803760at2"/>
<evidence type="ECO:0000256" key="5">
    <source>
        <dbReference type="ARBA" id="ARBA00022679"/>
    </source>
</evidence>
<keyword evidence="9" id="KW-0961">Cell wall biogenesis/degradation</keyword>
<dbReference type="GO" id="GO:0071555">
    <property type="term" value="P:cell wall organization"/>
    <property type="evidence" value="ECO:0007669"/>
    <property type="project" value="UniProtKB-KW"/>
</dbReference>
<evidence type="ECO:0000256" key="10">
    <source>
        <dbReference type="ARBA" id="ARBA00037534"/>
    </source>
</evidence>
<organism evidence="18 19">
    <name type="scientific">Kitasatospora cineracea</name>
    <dbReference type="NCBI Taxonomy" id="88074"/>
    <lineage>
        <taxon>Bacteria</taxon>
        <taxon>Bacillati</taxon>
        <taxon>Actinomycetota</taxon>
        <taxon>Actinomycetes</taxon>
        <taxon>Kitasatosporales</taxon>
        <taxon>Streptomycetaceae</taxon>
        <taxon>Kitasatospora</taxon>
    </lineage>
</organism>
<keyword evidence="5 18" id="KW-0808">Transferase</keyword>
<evidence type="ECO:0000256" key="8">
    <source>
        <dbReference type="ARBA" id="ARBA00023306"/>
    </source>
</evidence>
<evidence type="ECO:0000256" key="12">
    <source>
        <dbReference type="ARBA" id="ARBA00039108"/>
    </source>
</evidence>
<dbReference type="GO" id="GO:0008360">
    <property type="term" value="P:regulation of cell shape"/>
    <property type="evidence" value="ECO:0007669"/>
    <property type="project" value="UniProtKB-KW"/>
</dbReference>
<sequence length="437" mass="45360">MTPISITEAGPSITVRPGRPLAGAVRVDGSKNAALPLLAAAAAVRRPVTLDNVPDSTDVQLMLTLLQRAGNCLTRPVSAPRAVALAPVEDRTRLSHLTEAARIRASYYLVPSLLATYGQAQLPWPGGCRIGERGMDLHFKVYEAFGDEVETGDAGYRVATAAGRAGQVAIELPFRSRGASVVAVLRAVAGDRRLLLGSPNLSPEFTGVLDFLRQGGWRADLGENRLVLEPPSVTSGADLSWTVPGDKIEAGTLACAIAATGGSGRIEGVHGLDTAPVVRALNRLGIPAIAEPEALVLPGGGTPSGKPLSAVASLDPDGLDADFEPALLALALGLPGTHRFADAVNPGRHHNLLSQLRALGAEFEEISSTECHLTGPQRLTGTAVRATDIRTGTALLIAGLTARGTTTVSGLDQLRRGHADLPGKLRALGADITEATR</sequence>
<keyword evidence="3" id="KW-0963">Cytoplasm</keyword>
<evidence type="ECO:0000256" key="14">
    <source>
        <dbReference type="ARBA" id="ARBA00042443"/>
    </source>
</evidence>
<evidence type="ECO:0000256" key="2">
    <source>
        <dbReference type="ARBA" id="ARBA00004752"/>
    </source>
</evidence>
<evidence type="ECO:0000256" key="7">
    <source>
        <dbReference type="ARBA" id="ARBA00022984"/>
    </source>
</evidence>
<comment type="similarity">
    <text evidence="11">Belongs to the EPSP synthase family. MurA subfamily.</text>
</comment>
<dbReference type="Gene3D" id="3.65.10.10">
    <property type="entry name" value="Enolpyruvate transferase domain"/>
    <property type="match status" value="2"/>
</dbReference>
<dbReference type="RefSeq" id="WP_123559105.1">
    <property type="nucleotide sequence ID" value="NZ_RJVJ01000001.1"/>
</dbReference>
<dbReference type="InterPro" id="IPR036968">
    <property type="entry name" value="Enolpyruvate_Tfrase_sf"/>
</dbReference>
<comment type="pathway">
    <text evidence="2">Cell wall biogenesis; peptidoglycan biosynthesis.</text>
</comment>
<evidence type="ECO:0000259" key="17">
    <source>
        <dbReference type="Pfam" id="PF00275"/>
    </source>
</evidence>
<evidence type="ECO:0000256" key="16">
    <source>
        <dbReference type="ARBA" id="ARBA00047527"/>
    </source>
</evidence>
<comment type="caution">
    <text evidence="18">The sequence shown here is derived from an EMBL/GenBank/DDBJ whole genome shotgun (WGS) entry which is preliminary data.</text>
</comment>
<comment type="subcellular location">
    <subcellularLocation>
        <location evidence="1">Cytoplasm</location>
    </subcellularLocation>
</comment>
<dbReference type="InterPro" id="IPR050068">
    <property type="entry name" value="MurA_subfamily"/>
</dbReference>
<dbReference type="AlphaFoldDB" id="A0A8G1UP52"/>
<dbReference type="GO" id="GO:0009252">
    <property type="term" value="P:peptidoglycan biosynthetic process"/>
    <property type="evidence" value="ECO:0007669"/>
    <property type="project" value="UniProtKB-KW"/>
</dbReference>
<dbReference type="GO" id="GO:0051301">
    <property type="term" value="P:cell division"/>
    <property type="evidence" value="ECO:0007669"/>
    <property type="project" value="UniProtKB-KW"/>
</dbReference>
<protein>
    <recommendedName>
        <fullName evidence="13">UDP-N-acetylglucosamine 1-carboxyvinyltransferase</fullName>
        <ecNumber evidence="12">2.5.1.7</ecNumber>
    </recommendedName>
    <alternativeName>
        <fullName evidence="14">Enoylpyruvate transferase</fullName>
    </alternativeName>
    <alternativeName>
        <fullName evidence="15">UDP-N-acetylglucosamine enolpyruvyl transferase</fullName>
    </alternativeName>
</protein>
<evidence type="ECO:0000256" key="9">
    <source>
        <dbReference type="ARBA" id="ARBA00023316"/>
    </source>
</evidence>
<keyword evidence="4" id="KW-0132">Cell division</keyword>
<keyword evidence="8" id="KW-0131">Cell cycle</keyword>
<comment type="function">
    <text evidence="10">Cell wall formation. Adds enolpyruvyl to UDP-N-acetylglucosamine.</text>
</comment>
<dbReference type="GO" id="GO:0005737">
    <property type="term" value="C:cytoplasm"/>
    <property type="evidence" value="ECO:0007669"/>
    <property type="project" value="UniProtKB-SubCell"/>
</dbReference>
<reference evidence="18 19" key="1">
    <citation type="submission" date="2018-11" db="EMBL/GenBank/DDBJ databases">
        <title>Sequencing the genomes of 1000 actinobacteria strains.</title>
        <authorList>
            <person name="Klenk H.-P."/>
        </authorList>
    </citation>
    <scope>NUCLEOTIDE SEQUENCE [LARGE SCALE GENOMIC DNA]</scope>
    <source>
        <strain evidence="18 19">DSM 44780</strain>
    </source>
</reference>
<evidence type="ECO:0000313" key="19">
    <source>
        <dbReference type="Proteomes" id="UP000267408"/>
    </source>
</evidence>
<dbReference type="Proteomes" id="UP000267408">
    <property type="component" value="Unassembled WGS sequence"/>
</dbReference>
<name>A0A8G1UP52_9ACTN</name>
<evidence type="ECO:0000313" key="18">
    <source>
        <dbReference type="EMBL" id="ROR46484.1"/>
    </source>
</evidence>
<evidence type="ECO:0000256" key="11">
    <source>
        <dbReference type="ARBA" id="ARBA00038367"/>
    </source>
</evidence>
<dbReference type="Pfam" id="PF00275">
    <property type="entry name" value="EPSP_synthase"/>
    <property type="match status" value="1"/>
</dbReference>